<gene>
    <name evidence="2" type="ORF">SAMN05192554_12538</name>
</gene>
<protein>
    <submittedName>
        <fullName evidence="2">Uncharacterized membrane protein</fullName>
    </submittedName>
</protein>
<evidence type="ECO:0000313" key="2">
    <source>
        <dbReference type="EMBL" id="SDN29765.1"/>
    </source>
</evidence>
<dbReference type="InterPro" id="IPR007462">
    <property type="entry name" value="COV1-like"/>
</dbReference>
<dbReference type="PANTHER" id="PTHR31876:SF26">
    <property type="entry name" value="PROTEIN LIKE COV 2"/>
    <property type="match status" value="1"/>
</dbReference>
<dbReference type="AlphaFoldDB" id="A0A1H0A8H4"/>
<dbReference type="Pfam" id="PF04367">
    <property type="entry name" value="DUF502"/>
    <property type="match status" value="1"/>
</dbReference>
<keyword evidence="1" id="KW-0812">Transmembrane</keyword>
<feature type="transmembrane region" description="Helical" evidence="1">
    <location>
        <begin position="35"/>
        <end position="56"/>
    </location>
</feature>
<name>A0A1H0A8H4_9EURY</name>
<sequence length="288" mass="31882">MAAPGLYRTSMDDTDVEEPSGGPVLRTVSAIYNHFWNVVLTGIAIILPVVITLYVVQLAVSFVRKALDPFILFLQYFGIIERFERVEVVSLLIELNVYRFVFDFLTEIIALGILFLIVLVVGSVGHNRYGERIIRYVDLTISSIPGVGTVYKSFRRMGDVMLDDSAENFQDIKLVRCLGDEMYVLGFETSSAPASVEDAADHEEMVTLFIPMAPNPVTGGFLTYVPRENVYDIDMTIEDGVRSILTSGVATGEGATDPGQLTLDDIQNVARVEQLQDALPLQGDDRSK</sequence>
<evidence type="ECO:0000256" key="1">
    <source>
        <dbReference type="SAM" id="Phobius"/>
    </source>
</evidence>
<dbReference type="PANTHER" id="PTHR31876">
    <property type="entry name" value="COV-LIKE PROTEIN 1"/>
    <property type="match status" value="1"/>
</dbReference>
<evidence type="ECO:0000313" key="3">
    <source>
        <dbReference type="Proteomes" id="UP000199370"/>
    </source>
</evidence>
<proteinExistence type="predicted"/>
<dbReference type="EMBL" id="FNIA01000025">
    <property type="protein sequence ID" value="SDN29765.1"/>
    <property type="molecule type" value="Genomic_DNA"/>
</dbReference>
<keyword evidence="3" id="KW-1185">Reference proteome</keyword>
<reference evidence="2 3" key="1">
    <citation type="submission" date="2016-10" db="EMBL/GenBank/DDBJ databases">
        <authorList>
            <person name="de Groot N.N."/>
        </authorList>
    </citation>
    <scope>NUCLEOTIDE SEQUENCE [LARGE SCALE GENOMIC DNA]</scope>
    <source>
        <strain evidence="3">EB21,IBRC-M 10013,KCTC 4048</strain>
    </source>
</reference>
<keyword evidence="1" id="KW-1133">Transmembrane helix</keyword>
<accession>A0A1H0A8H4</accession>
<organism evidence="2 3">
    <name type="scientific">Haloarchaeobius iranensis</name>
    <dbReference type="NCBI Taxonomy" id="996166"/>
    <lineage>
        <taxon>Archaea</taxon>
        <taxon>Methanobacteriati</taxon>
        <taxon>Methanobacteriota</taxon>
        <taxon>Stenosarchaea group</taxon>
        <taxon>Halobacteria</taxon>
        <taxon>Halobacteriales</taxon>
        <taxon>Halorubellaceae</taxon>
        <taxon>Haloarchaeobius</taxon>
    </lineage>
</organism>
<keyword evidence="1" id="KW-0472">Membrane</keyword>
<dbReference type="Proteomes" id="UP000199370">
    <property type="component" value="Unassembled WGS sequence"/>
</dbReference>
<feature type="transmembrane region" description="Helical" evidence="1">
    <location>
        <begin position="100"/>
        <end position="121"/>
    </location>
</feature>